<dbReference type="UniPathway" id="UPA00344"/>
<feature type="domain" description="MoaB/Mog" evidence="12">
    <location>
        <begin position="191"/>
        <end position="327"/>
    </location>
</feature>
<organism evidence="13 14">
    <name type="scientific">Corallococcus sicarius</name>
    <dbReference type="NCBI Taxonomy" id="2316726"/>
    <lineage>
        <taxon>Bacteria</taxon>
        <taxon>Pseudomonadati</taxon>
        <taxon>Myxococcota</taxon>
        <taxon>Myxococcia</taxon>
        <taxon>Myxococcales</taxon>
        <taxon>Cystobacterineae</taxon>
        <taxon>Myxococcaceae</taxon>
        <taxon>Corallococcus</taxon>
    </lineage>
</organism>
<evidence type="ECO:0000256" key="2">
    <source>
        <dbReference type="ARBA" id="ARBA00002901"/>
    </source>
</evidence>
<protein>
    <recommendedName>
        <fullName evidence="11">Molybdopterin molybdenumtransferase</fullName>
        <ecNumber evidence="11">2.10.1.1</ecNumber>
    </recommendedName>
</protein>
<dbReference type="OrthoDB" id="9804758at2"/>
<name>A0A3A8NHL6_9BACT</name>
<evidence type="ECO:0000256" key="8">
    <source>
        <dbReference type="ARBA" id="ARBA00022842"/>
    </source>
</evidence>
<dbReference type="Pfam" id="PF03453">
    <property type="entry name" value="MoeA_N"/>
    <property type="match status" value="1"/>
</dbReference>
<dbReference type="Gene3D" id="2.40.340.10">
    <property type="entry name" value="MoeA, C-terminal, domain IV"/>
    <property type="match status" value="1"/>
</dbReference>
<dbReference type="InterPro" id="IPR036688">
    <property type="entry name" value="MoeA_C_domain_IV_sf"/>
</dbReference>
<comment type="catalytic activity">
    <reaction evidence="10">
        <text>adenylyl-molybdopterin + molybdate = Mo-molybdopterin + AMP + H(+)</text>
        <dbReference type="Rhea" id="RHEA:35047"/>
        <dbReference type="ChEBI" id="CHEBI:15378"/>
        <dbReference type="ChEBI" id="CHEBI:36264"/>
        <dbReference type="ChEBI" id="CHEBI:62727"/>
        <dbReference type="ChEBI" id="CHEBI:71302"/>
        <dbReference type="ChEBI" id="CHEBI:456215"/>
        <dbReference type="EC" id="2.10.1.1"/>
    </reaction>
</comment>
<dbReference type="FunFam" id="2.170.190.11:FF:000001">
    <property type="entry name" value="Molybdopterin molybdenumtransferase"/>
    <property type="match status" value="1"/>
</dbReference>
<dbReference type="CDD" id="cd00887">
    <property type="entry name" value="MoeA"/>
    <property type="match status" value="1"/>
</dbReference>
<dbReference type="Gene3D" id="3.40.980.10">
    <property type="entry name" value="MoaB/Mog-like domain"/>
    <property type="match status" value="1"/>
</dbReference>
<evidence type="ECO:0000256" key="10">
    <source>
        <dbReference type="ARBA" id="ARBA00047317"/>
    </source>
</evidence>
<dbReference type="SUPFAM" id="SSF63867">
    <property type="entry name" value="MoeA C-terminal domain-like"/>
    <property type="match status" value="1"/>
</dbReference>
<dbReference type="InterPro" id="IPR038987">
    <property type="entry name" value="MoeA-like"/>
</dbReference>
<keyword evidence="14" id="KW-1185">Reference proteome</keyword>
<evidence type="ECO:0000256" key="3">
    <source>
        <dbReference type="ARBA" id="ARBA00005046"/>
    </source>
</evidence>
<dbReference type="AlphaFoldDB" id="A0A3A8NHL6"/>
<evidence type="ECO:0000256" key="11">
    <source>
        <dbReference type="RuleBase" id="RU365090"/>
    </source>
</evidence>
<dbReference type="SUPFAM" id="SSF63882">
    <property type="entry name" value="MoeA N-terminal region -like"/>
    <property type="match status" value="1"/>
</dbReference>
<accession>A0A3A8NHL6</accession>
<dbReference type="GO" id="GO:0046872">
    <property type="term" value="F:metal ion binding"/>
    <property type="evidence" value="ECO:0007669"/>
    <property type="project" value="UniProtKB-UniRule"/>
</dbReference>
<dbReference type="Pfam" id="PF00994">
    <property type="entry name" value="MoCF_biosynth"/>
    <property type="match status" value="1"/>
</dbReference>
<dbReference type="RefSeq" id="WP_120626921.1">
    <property type="nucleotide sequence ID" value="NZ_RAWG01000126.1"/>
</dbReference>
<dbReference type="GO" id="GO:0061599">
    <property type="term" value="F:molybdopterin molybdotransferase activity"/>
    <property type="evidence" value="ECO:0007669"/>
    <property type="project" value="UniProtKB-UniRule"/>
</dbReference>
<reference evidence="14" key="1">
    <citation type="submission" date="2018-09" db="EMBL/GenBank/DDBJ databases">
        <authorList>
            <person name="Livingstone P.G."/>
            <person name="Whitworth D.E."/>
        </authorList>
    </citation>
    <scope>NUCLEOTIDE SEQUENCE [LARGE SCALE GENOMIC DNA]</scope>
    <source>
        <strain evidence="14">CA040B</strain>
    </source>
</reference>
<dbReference type="NCBIfam" id="TIGR00177">
    <property type="entry name" value="molyb_syn"/>
    <property type="match status" value="1"/>
</dbReference>
<dbReference type="NCBIfam" id="NF045515">
    <property type="entry name" value="Glp_gephyrin"/>
    <property type="match status" value="1"/>
</dbReference>
<dbReference type="PROSITE" id="PS01079">
    <property type="entry name" value="MOCF_BIOSYNTHESIS_2"/>
    <property type="match status" value="1"/>
</dbReference>
<comment type="caution">
    <text evidence="13">The sequence shown here is derived from an EMBL/GenBank/DDBJ whole genome shotgun (WGS) entry which is preliminary data.</text>
</comment>
<dbReference type="Gene3D" id="2.170.190.11">
    <property type="entry name" value="Molybdopterin biosynthesis moea protein, domain 3"/>
    <property type="match status" value="1"/>
</dbReference>
<dbReference type="InterPro" id="IPR008284">
    <property type="entry name" value="MoCF_biosynth_CS"/>
</dbReference>
<evidence type="ECO:0000313" key="14">
    <source>
        <dbReference type="Proteomes" id="UP000273405"/>
    </source>
</evidence>
<dbReference type="SMART" id="SM00852">
    <property type="entry name" value="MoCF_biosynth"/>
    <property type="match status" value="1"/>
</dbReference>
<evidence type="ECO:0000313" key="13">
    <source>
        <dbReference type="EMBL" id="RKH40645.1"/>
    </source>
</evidence>
<dbReference type="PANTHER" id="PTHR10192">
    <property type="entry name" value="MOLYBDOPTERIN BIOSYNTHESIS PROTEIN"/>
    <property type="match status" value="1"/>
</dbReference>
<comment type="cofactor">
    <cofactor evidence="1 11">
        <name>Mg(2+)</name>
        <dbReference type="ChEBI" id="CHEBI:18420"/>
    </cofactor>
</comment>
<comment type="pathway">
    <text evidence="3 11">Cofactor biosynthesis; molybdopterin biosynthesis.</text>
</comment>
<gene>
    <name evidence="13" type="ORF">D7X12_20235</name>
</gene>
<dbReference type="InterPro" id="IPR036135">
    <property type="entry name" value="MoeA_linker/N_sf"/>
</dbReference>
<dbReference type="GO" id="GO:0005829">
    <property type="term" value="C:cytosol"/>
    <property type="evidence" value="ECO:0007669"/>
    <property type="project" value="TreeGrafter"/>
</dbReference>
<comment type="similarity">
    <text evidence="4 11">Belongs to the MoeA family.</text>
</comment>
<evidence type="ECO:0000256" key="7">
    <source>
        <dbReference type="ARBA" id="ARBA00022723"/>
    </source>
</evidence>
<evidence type="ECO:0000256" key="4">
    <source>
        <dbReference type="ARBA" id="ARBA00010763"/>
    </source>
</evidence>
<proteinExistence type="inferred from homology"/>
<evidence type="ECO:0000256" key="5">
    <source>
        <dbReference type="ARBA" id="ARBA00022505"/>
    </source>
</evidence>
<dbReference type="SUPFAM" id="SSF53218">
    <property type="entry name" value="Molybdenum cofactor biosynthesis proteins"/>
    <property type="match status" value="1"/>
</dbReference>
<evidence type="ECO:0000259" key="12">
    <source>
        <dbReference type="SMART" id="SM00852"/>
    </source>
</evidence>
<comment type="function">
    <text evidence="2 11">Catalyzes the insertion of molybdate into adenylated molybdopterin with the concomitant release of AMP.</text>
</comment>
<dbReference type="EMBL" id="RAWG01000126">
    <property type="protein sequence ID" value="RKH40645.1"/>
    <property type="molecule type" value="Genomic_DNA"/>
</dbReference>
<evidence type="ECO:0000256" key="6">
    <source>
        <dbReference type="ARBA" id="ARBA00022679"/>
    </source>
</evidence>
<keyword evidence="8 11" id="KW-0460">Magnesium</keyword>
<keyword evidence="7 11" id="KW-0479">Metal-binding</keyword>
<dbReference type="InterPro" id="IPR005111">
    <property type="entry name" value="MoeA_C_domain_IV"/>
</dbReference>
<dbReference type="Gene3D" id="3.90.105.10">
    <property type="entry name" value="Molybdopterin biosynthesis moea protein, domain 2"/>
    <property type="match status" value="1"/>
</dbReference>
<keyword evidence="5 11" id="KW-0500">Molybdenum</keyword>
<dbReference type="InterPro" id="IPR036425">
    <property type="entry name" value="MoaB/Mog-like_dom_sf"/>
</dbReference>
<dbReference type="EC" id="2.10.1.1" evidence="11"/>
<sequence length="415" mass="44028">MSDTPALLPVEEARARILGLCTPLPPEWVPVDDALGRALAEDVLARRTLPPWDNSAMDGYAVRTADLLGPLPTRLSVGETVFAGKLPLREVLPGTCARIMTGAPLPSGADAVVMRERTRSVPPEQANDAVNDAVDILEAPGPGQFIRPRGEDAREGDVLLRRGTPLGIPELGLLWAQGMASVPVPRRPRVAVLSTGDELCRVDEPPGGRIVDTNAPALALAVRRAGGVPTLLGIARDTPEAVQEALARTDGFDVVLTSAGVSVGDHDFVKDALEALGVVQHFWRVAIKPGKPLVVGQRGAALFLGLPGNPTSSLVTFELFVRPALRRLLGLEDVEPARVPGRLEGRLAKAPGLAHFVRVTSTWRAGELWVKPLGTQTSGALRSASAASHLLHFPREQSSLTDGSHVELIPLSWVA</sequence>
<dbReference type="Proteomes" id="UP000273405">
    <property type="component" value="Unassembled WGS sequence"/>
</dbReference>
<keyword evidence="9 11" id="KW-0501">Molybdenum cofactor biosynthesis</keyword>
<dbReference type="Pfam" id="PF03454">
    <property type="entry name" value="MoeA_C"/>
    <property type="match status" value="1"/>
</dbReference>
<dbReference type="GO" id="GO:0006777">
    <property type="term" value="P:Mo-molybdopterin cofactor biosynthetic process"/>
    <property type="evidence" value="ECO:0007669"/>
    <property type="project" value="UniProtKB-UniRule"/>
</dbReference>
<evidence type="ECO:0000256" key="9">
    <source>
        <dbReference type="ARBA" id="ARBA00023150"/>
    </source>
</evidence>
<dbReference type="FunFam" id="3.40.980.10:FF:000004">
    <property type="entry name" value="Molybdopterin molybdenumtransferase"/>
    <property type="match status" value="1"/>
</dbReference>
<evidence type="ECO:0000256" key="1">
    <source>
        <dbReference type="ARBA" id="ARBA00001946"/>
    </source>
</evidence>
<dbReference type="InterPro" id="IPR001453">
    <property type="entry name" value="MoaB/Mog_dom"/>
</dbReference>
<dbReference type="InterPro" id="IPR005110">
    <property type="entry name" value="MoeA_linker/N"/>
</dbReference>
<dbReference type="PANTHER" id="PTHR10192:SF5">
    <property type="entry name" value="GEPHYRIN"/>
    <property type="match status" value="1"/>
</dbReference>
<keyword evidence="6 11" id="KW-0808">Transferase</keyword>